<dbReference type="SUPFAM" id="SSF55781">
    <property type="entry name" value="GAF domain-like"/>
    <property type="match status" value="1"/>
</dbReference>
<dbReference type="SUPFAM" id="SSF55073">
    <property type="entry name" value="Nucleotide cyclase"/>
    <property type="match status" value="1"/>
</dbReference>
<dbReference type="EC" id="2.7.7.65" evidence="2"/>
<evidence type="ECO:0000256" key="2">
    <source>
        <dbReference type="ARBA" id="ARBA00012528"/>
    </source>
</evidence>
<dbReference type="SMART" id="SM00267">
    <property type="entry name" value="GGDEF"/>
    <property type="match status" value="1"/>
</dbReference>
<gene>
    <name evidence="5" type="ORF">MPL1_06170</name>
</gene>
<dbReference type="Proteomes" id="UP000012019">
    <property type="component" value="Unassembled WGS sequence"/>
</dbReference>
<dbReference type="PANTHER" id="PTHR45138:SF9">
    <property type="entry name" value="DIGUANYLATE CYCLASE DGCM-RELATED"/>
    <property type="match status" value="1"/>
</dbReference>
<dbReference type="InterPro" id="IPR043128">
    <property type="entry name" value="Rev_trsase/Diguanyl_cyclase"/>
</dbReference>
<evidence type="ECO:0000256" key="3">
    <source>
        <dbReference type="ARBA" id="ARBA00034247"/>
    </source>
</evidence>
<organism evidence="5 6">
    <name type="scientific">Methylophaga lonarensis MPL</name>
    <dbReference type="NCBI Taxonomy" id="1286106"/>
    <lineage>
        <taxon>Bacteria</taxon>
        <taxon>Pseudomonadati</taxon>
        <taxon>Pseudomonadota</taxon>
        <taxon>Gammaproteobacteria</taxon>
        <taxon>Thiotrichales</taxon>
        <taxon>Piscirickettsiaceae</taxon>
        <taxon>Methylophaga</taxon>
    </lineage>
</organism>
<dbReference type="Pfam" id="PF00990">
    <property type="entry name" value="GGDEF"/>
    <property type="match status" value="1"/>
</dbReference>
<dbReference type="GO" id="GO:1902201">
    <property type="term" value="P:negative regulation of bacterial-type flagellum-dependent cell motility"/>
    <property type="evidence" value="ECO:0007669"/>
    <property type="project" value="TreeGrafter"/>
</dbReference>
<protein>
    <recommendedName>
        <fullName evidence="2">diguanylate cyclase</fullName>
        <ecNumber evidence="2">2.7.7.65</ecNumber>
    </recommendedName>
</protein>
<dbReference type="NCBIfam" id="TIGR00254">
    <property type="entry name" value="GGDEF"/>
    <property type="match status" value="1"/>
</dbReference>
<dbReference type="FunFam" id="3.30.70.270:FF:000001">
    <property type="entry name" value="Diguanylate cyclase domain protein"/>
    <property type="match status" value="1"/>
</dbReference>
<comment type="catalytic activity">
    <reaction evidence="3">
        <text>2 GTP = 3',3'-c-di-GMP + 2 diphosphate</text>
        <dbReference type="Rhea" id="RHEA:24898"/>
        <dbReference type="ChEBI" id="CHEBI:33019"/>
        <dbReference type="ChEBI" id="CHEBI:37565"/>
        <dbReference type="ChEBI" id="CHEBI:58805"/>
        <dbReference type="EC" id="2.7.7.65"/>
    </reaction>
</comment>
<sequence length="357" mass="40261">MQQDAATLQARLDALIRIAKSNERKQENFQKYELSLLNSNGLGELLALILEEHKVRFQLTEVTLLLLDPEYEFQRLIEASPNIPGWPKRLLFTDNHHTIAQYFSLQQRPRLTAFSPFQHQILFPGHSNLRSVALLPLVRQQRLIGSLNLGSRKAERFQANIGTQFLQHLAAVVSACLENARLHEHIKLVGLRDPLTGVNNRRFFDQRVEEEVSRALRTQSPLSCLFIDLDHFKRVNDQHGHQAGDILLKQVAEILNDSMRSCDVIARYGGEEFVALLADTTQSAASDIANRIRESIEATEFEVGHGIRLKQTLSIGLATLSDTNSIKNTRQLLQAADQAVYAAKLAGRNKVRLHGTS</sequence>
<dbReference type="AlphaFoldDB" id="M7P181"/>
<name>M7P181_9GAMM</name>
<dbReference type="InterPro" id="IPR029016">
    <property type="entry name" value="GAF-like_dom_sf"/>
</dbReference>
<dbReference type="PROSITE" id="PS50887">
    <property type="entry name" value="GGDEF"/>
    <property type="match status" value="1"/>
</dbReference>
<dbReference type="CDD" id="cd01949">
    <property type="entry name" value="GGDEF"/>
    <property type="match status" value="1"/>
</dbReference>
<keyword evidence="6" id="KW-1185">Reference proteome</keyword>
<dbReference type="Gene3D" id="3.30.450.40">
    <property type="match status" value="1"/>
</dbReference>
<evidence type="ECO:0000313" key="6">
    <source>
        <dbReference type="Proteomes" id="UP000012019"/>
    </source>
</evidence>
<dbReference type="Gene3D" id="3.30.70.270">
    <property type="match status" value="1"/>
</dbReference>
<reference evidence="5 6" key="1">
    <citation type="journal article" date="2013" name="Genome Announc.">
        <title>Draft Genome Sequence of Methylophaga lonarensis MPLT, a Haloalkaliphilic (Non-Methane-Utilizing) Methylotroph.</title>
        <authorList>
            <person name="Shetty S.A."/>
            <person name="Marathe N.P."/>
            <person name="Munot H."/>
            <person name="Antony C.P."/>
            <person name="Dhotre D.P."/>
            <person name="Murrell J.C."/>
            <person name="Shouche Y.S."/>
        </authorList>
    </citation>
    <scope>NUCLEOTIDE SEQUENCE [LARGE SCALE GENOMIC DNA]</scope>
    <source>
        <strain evidence="5 6">MPL</strain>
    </source>
</reference>
<dbReference type="PATRIC" id="fig|1286106.3.peg.1241"/>
<dbReference type="eggNOG" id="COG3706">
    <property type="taxonomic scope" value="Bacteria"/>
</dbReference>
<dbReference type="eggNOG" id="COG3159">
    <property type="taxonomic scope" value="Bacteria"/>
</dbReference>
<dbReference type="InterPro" id="IPR050469">
    <property type="entry name" value="Diguanylate_Cyclase"/>
</dbReference>
<proteinExistence type="predicted"/>
<dbReference type="InterPro" id="IPR007435">
    <property type="entry name" value="DUF484"/>
</dbReference>
<dbReference type="GO" id="GO:0043709">
    <property type="term" value="P:cell adhesion involved in single-species biofilm formation"/>
    <property type="evidence" value="ECO:0007669"/>
    <property type="project" value="TreeGrafter"/>
</dbReference>
<evidence type="ECO:0000259" key="4">
    <source>
        <dbReference type="PROSITE" id="PS50887"/>
    </source>
</evidence>
<dbReference type="OrthoDB" id="9773156at2"/>
<feature type="domain" description="GGDEF" evidence="4">
    <location>
        <begin position="220"/>
        <end position="356"/>
    </location>
</feature>
<evidence type="ECO:0000313" key="5">
    <source>
        <dbReference type="EMBL" id="EMR13217.1"/>
    </source>
</evidence>
<dbReference type="GO" id="GO:0052621">
    <property type="term" value="F:diguanylate cyclase activity"/>
    <property type="evidence" value="ECO:0007669"/>
    <property type="project" value="UniProtKB-EC"/>
</dbReference>
<dbReference type="GO" id="GO:0005886">
    <property type="term" value="C:plasma membrane"/>
    <property type="evidence" value="ECO:0007669"/>
    <property type="project" value="TreeGrafter"/>
</dbReference>
<evidence type="ECO:0000256" key="1">
    <source>
        <dbReference type="ARBA" id="ARBA00001946"/>
    </source>
</evidence>
<dbReference type="InterPro" id="IPR029787">
    <property type="entry name" value="Nucleotide_cyclase"/>
</dbReference>
<dbReference type="RefSeq" id="WP_009726236.1">
    <property type="nucleotide sequence ID" value="NZ_APHR01000030.1"/>
</dbReference>
<comment type="cofactor">
    <cofactor evidence="1">
        <name>Mg(2+)</name>
        <dbReference type="ChEBI" id="CHEBI:18420"/>
    </cofactor>
</comment>
<dbReference type="InterPro" id="IPR000160">
    <property type="entry name" value="GGDEF_dom"/>
</dbReference>
<dbReference type="PANTHER" id="PTHR45138">
    <property type="entry name" value="REGULATORY COMPONENTS OF SENSORY TRANSDUCTION SYSTEM"/>
    <property type="match status" value="1"/>
</dbReference>
<dbReference type="EMBL" id="APHR01000030">
    <property type="protein sequence ID" value="EMR13217.1"/>
    <property type="molecule type" value="Genomic_DNA"/>
</dbReference>
<dbReference type="Pfam" id="PF04340">
    <property type="entry name" value="DUF484"/>
    <property type="match status" value="1"/>
</dbReference>
<accession>M7P181</accession>
<comment type="caution">
    <text evidence="5">The sequence shown here is derived from an EMBL/GenBank/DDBJ whole genome shotgun (WGS) entry which is preliminary data.</text>
</comment>
<dbReference type="STRING" id="1286106.MPL1_06170"/>